<evidence type="ECO:0000256" key="1">
    <source>
        <dbReference type="ARBA" id="ARBA00001933"/>
    </source>
</evidence>
<dbReference type="InterPro" id="IPR005814">
    <property type="entry name" value="Aminotrans_3"/>
</dbReference>
<dbReference type="PROSITE" id="PS00600">
    <property type="entry name" value="AA_TRANSFER_CLASS_3"/>
    <property type="match status" value="1"/>
</dbReference>
<comment type="subcellular location">
    <subcellularLocation>
        <location evidence="10">Cytoplasm</location>
    </subcellularLocation>
</comment>
<dbReference type="Proteomes" id="UP000005442">
    <property type="component" value="Chromosome"/>
</dbReference>
<keyword evidence="10" id="KW-0963">Cytoplasm</keyword>
<organism evidence="11 12">
    <name type="scientific">Mycolicibacterium rhodesiae (strain NBB3)</name>
    <name type="common">Mycobacterium rhodesiae</name>
    <dbReference type="NCBI Taxonomy" id="710685"/>
    <lineage>
        <taxon>Bacteria</taxon>
        <taxon>Bacillati</taxon>
        <taxon>Actinomycetota</taxon>
        <taxon>Actinomycetes</taxon>
        <taxon>Mycobacteriales</taxon>
        <taxon>Mycobacteriaceae</taxon>
        <taxon>Mycolicibacterium</taxon>
    </lineage>
</organism>
<protein>
    <recommendedName>
        <fullName evidence="10">Adenosylmethionine-8-amino-7-oxononanoate aminotransferase</fullName>
        <ecNumber evidence="10">2.6.1.62</ecNumber>
    </recommendedName>
    <alternativeName>
        <fullName evidence="10">7,8-diamino-pelargonic acid aminotransferase</fullName>
        <shortName evidence="10">DAPA AT</shortName>
        <shortName evidence="10">DAPA aminotransferase</shortName>
    </alternativeName>
    <alternativeName>
        <fullName evidence="10">7,8-diaminononanoate synthase</fullName>
        <shortName evidence="10">DANS</shortName>
    </alternativeName>
    <alternativeName>
        <fullName evidence="10">Diaminopelargonic acid synthase</fullName>
    </alternativeName>
</protein>
<feature type="binding site" evidence="10">
    <location>
        <position position="250"/>
    </location>
    <ligand>
        <name>pyridoxal 5'-phosphate</name>
        <dbReference type="ChEBI" id="CHEBI:597326"/>
    </ligand>
</feature>
<dbReference type="GO" id="GO:0030170">
    <property type="term" value="F:pyridoxal phosphate binding"/>
    <property type="evidence" value="ECO:0007669"/>
    <property type="project" value="UniProtKB-UniRule"/>
</dbReference>
<proteinExistence type="inferred from homology"/>
<dbReference type="STRING" id="710685.MycrhN_5241"/>
<dbReference type="SUPFAM" id="SSF53383">
    <property type="entry name" value="PLP-dependent transferases"/>
    <property type="match status" value="1"/>
</dbReference>
<dbReference type="HOGENOM" id="CLU_016922_4_3_11"/>
<dbReference type="PANTHER" id="PTHR42684">
    <property type="entry name" value="ADENOSYLMETHIONINE-8-AMINO-7-OXONONANOATE AMINOTRANSFERASE"/>
    <property type="match status" value="1"/>
</dbReference>
<dbReference type="GO" id="GO:0005737">
    <property type="term" value="C:cytoplasm"/>
    <property type="evidence" value="ECO:0007669"/>
    <property type="project" value="UniProtKB-SubCell"/>
</dbReference>
<dbReference type="GO" id="GO:0009102">
    <property type="term" value="P:biotin biosynthetic process"/>
    <property type="evidence" value="ECO:0007669"/>
    <property type="project" value="UniProtKB-UniRule"/>
</dbReference>
<accession>G8RXV3</accession>
<dbReference type="OrthoDB" id="9801052at2"/>
<gene>
    <name evidence="10" type="primary">bioA</name>
    <name evidence="11" type="ordered locus">MycrhN_5241</name>
</gene>
<dbReference type="KEGG" id="mrh:MycrhN_5241"/>
<keyword evidence="4 10" id="KW-0808">Transferase</keyword>
<dbReference type="InterPro" id="IPR015424">
    <property type="entry name" value="PyrdxlP-dep_Trfase"/>
</dbReference>
<feature type="binding site" evidence="10">
    <location>
        <begin position="120"/>
        <end position="121"/>
    </location>
    <ligand>
        <name>pyridoxal 5'-phosphate</name>
        <dbReference type="ChEBI" id="CHEBI:597326"/>
    </ligand>
</feature>
<evidence type="ECO:0000256" key="2">
    <source>
        <dbReference type="ARBA" id="ARBA00005063"/>
    </source>
</evidence>
<dbReference type="InterPro" id="IPR015422">
    <property type="entry name" value="PyrdxlP-dep_Trfase_small"/>
</dbReference>
<dbReference type="FunFam" id="3.40.640.10:FF:000041">
    <property type="entry name" value="Adenosylmethionine-8-amino-7-oxononanoate aminotransferase"/>
    <property type="match status" value="1"/>
</dbReference>
<feature type="modified residue" description="N6-(pyridoxal phosphate)lysine" evidence="10">
    <location>
        <position position="279"/>
    </location>
</feature>
<dbReference type="NCBIfam" id="TIGR00508">
    <property type="entry name" value="bioA"/>
    <property type="match status" value="1"/>
</dbReference>
<keyword evidence="5 10" id="KW-0949">S-adenosyl-L-methionine</keyword>
<comment type="function">
    <text evidence="10">Catalyzes the transfer of the alpha-amino group from S-adenosyl-L-methionine (SAM) to 7-keto-8-aminopelargonic acid (KAPA) to form 7,8-diaminopelargonic acid (DAPA). It is the only aminotransferase known to utilize SAM as an amino donor.</text>
</comment>
<evidence type="ECO:0000256" key="5">
    <source>
        <dbReference type="ARBA" id="ARBA00022691"/>
    </source>
</evidence>
<dbReference type="AlphaFoldDB" id="G8RXV3"/>
<dbReference type="GO" id="GO:0004015">
    <property type="term" value="F:adenosylmethionine-8-amino-7-oxononanoate transaminase activity"/>
    <property type="evidence" value="ECO:0007669"/>
    <property type="project" value="UniProtKB-UniRule"/>
</dbReference>
<feature type="site" description="Participates in the substrate recognition with KAPA and in a stacking interaction with the adenine ring of SAM" evidence="10">
    <location>
        <position position="21"/>
    </location>
</feature>
<comment type="cofactor">
    <cofactor evidence="1 10">
        <name>pyridoxal 5'-phosphate</name>
        <dbReference type="ChEBI" id="CHEBI:597326"/>
    </cofactor>
</comment>
<name>G8RXV3_MYCRN</name>
<feature type="binding site" evidence="10">
    <location>
        <position position="279"/>
    </location>
    <ligand>
        <name>substrate</name>
    </ligand>
</feature>
<comment type="catalytic activity">
    <reaction evidence="8 10">
        <text>(8S)-8-amino-7-oxononanoate + S-adenosyl-L-methionine = S-adenosyl-4-methylsulfanyl-2-oxobutanoate + (7R,8S)-7,8-diammoniononanoate</text>
        <dbReference type="Rhea" id="RHEA:16861"/>
        <dbReference type="ChEBI" id="CHEBI:16490"/>
        <dbReference type="ChEBI" id="CHEBI:59789"/>
        <dbReference type="ChEBI" id="CHEBI:149468"/>
        <dbReference type="ChEBI" id="CHEBI:149469"/>
        <dbReference type="EC" id="2.6.1.62"/>
    </reaction>
</comment>
<dbReference type="PATRIC" id="fig|710685.3.peg.5263"/>
<feature type="binding site" evidence="10">
    <location>
        <begin position="313"/>
        <end position="314"/>
    </location>
    <ligand>
        <name>pyridoxal 5'-phosphate</name>
        <dbReference type="ChEBI" id="CHEBI:597326"/>
    </ligand>
</feature>
<dbReference type="EMBL" id="CP003169">
    <property type="protein sequence ID" value="AEV75716.1"/>
    <property type="molecule type" value="Genomic_DNA"/>
</dbReference>
<dbReference type="RefSeq" id="WP_014213457.1">
    <property type="nucleotide sequence ID" value="NC_016604.1"/>
</dbReference>
<dbReference type="InterPro" id="IPR049704">
    <property type="entry name" value="Aminotrans_3_PPA_site"/>
</dbReference>
<evidence type="ECO:0000256" key="4">
    <source>
        <dbReference type="ARBA" id="ARBA00022679"/>
    </source>
</evidence>
<comment type="similarity">
    <text evidence="9 10">Belongs to the class-III pyridoxal-phosphate-dependent aminotransferase family. BioA subfamily.</text>
</comment>
<evidence type="ECO:0000256" key="7">
    <source>
        <dbReference type="ARBA" id="ARBA00022898"/>
    </source>
</evidence>
<keyword evidence="3 10" id="KW-0032">Aminotransferase</keyword>
<feature type="binding site" evidence="10">
    <location>
        <position position="153"/>
    </location>
    <ligand>
        <name>substrate</name>
    </ligand>
</feature>
<keyword evidence="6 10" id="KW-0093">Biotin biosynthesis</keyword>
<dbReference type="CDD" id="cd00610">
    <property type="entry name" value="OAT_like"/>
    <property type="match status" value="1"/>
</dbReference>
<dbReference type="NCBIfam" id="NF004624">
    <property type="entry name" value="PRK05964.1"/>
    <property type="match status" value="1"/>
</dbReference>
<dbReference type="PANTHER" id="PTHR42684:SF17">
    <property type="entry name" value="ADENOSYLMETHIONINE-8-AMINO-7-OXONONANOATE AMINOTRANSFERASE"/>
    <property type="match status" value="1"/>
</dbReference>
<comment type="pathway">
    <text evidence="2 10">Cofactor biosynthesis; biotin biosynthesis; 7,8-diaminononanoate from 8-amino-7-oxononanoate (SAM route): step 1/1.</text>
</comment>
<dbReference type="HAMAP" id="MF_00834">
    <property type="entry name" value="BioA"/>
    <property type="match status" value="1"/>
</dbReference>
<dbReference type="InterPro" id="IPR015421">
    <property type="entry name" value="PyrdxlP-dep_Trfase_major"/>
</dbReference>
<feature type="binding site" evidence="10">
    <location>
        <position position="60"/>
    </location>
    <ligand>
        <name>substrate</name>
    </ligand>
</feature>
<dbReference type="InterPro" id="IPR005815">
    <property type="entry name" value="BioA"/>
</dbReference>
<evidence type="ECO:0000256" key="9">
    <source>
        <dbReference type="ARBA" id="ARBA00060970"/>
    </source>
</evidence>
<keyword evidence="12" id="KW-1185">Reference proteome</keyword>
<evidence type="ECO:0000313" key="11">
    <source>
        <dbReference type="EMBL" id="AEV75716.1"/>
    </source>
</evidence>
<comment type="subunit">
    <text evidence="10">Homodimer.</text>
</comment>
<evidence type="ECO:0000256" key="6">
    <source>
        <dbReference type="ARBA" id="ARBA00022756"/>
    </source>
</evidence>
<keyword evidence="7 10" id="KW-0663">Pyridoxal phosphate</keyword>
<dbReference type="UniPathway" id="UPA00078">
    <property type="reaction ID" value="UER00160"/>
</dbReference>
<evidence type="ECO:0000256" key="3">
    <source>
        <dbReference type="ARBA" id="ARBA00022576"/>
    </source>
</evidence>
<evidence type="ECO:0000313" key="12">
    <source>
        <dbReference type="Proteomes" id="UP000005442"/>
    </source>
</evidence>
<sequence length="430" mass="45918">MPALTPAEISAIDAAHVWHPYSTIGAETLAPLVAVGAHGAWLTLHRDGHEVRALDGMASWWTAVHGHGHPALDAAISAQLATMNHVMFGGLTHEPAARLAQLLVELTPERLDTVFFSDSGSVSVEVAIKMALQYWRSIGRGEKFRLMTWRGGYHGDTFTPMSVCDPDGGMHSLWTDVLAHQEFAPAVPSEYDAAYIATFEKQLADHAHELAAVIVEPVVQGAGGMRFHDPRYLTDLRDICTRHDVLLIFDEIATGFGRTGELFAADHAGVSPDIMCVGKALTGGYLTLAATLCSGEIAQTISSHEPGALMHGPTFMANALACAVSVASVELLLAGDWRSSVRTIEKGLRDGLSPAAELPGVADVRVLGAIGVIEMDQPVDLAVSTPVALDHGVWLRPFRNLIYAMPPYICTAEEIGQITSAMVGVARALT</sequence>
<evidence type="ECO:0000256" key="10">
    <source>
        <dbReference type="HAMAP-Rule" id="MF_00834"/>
    </source>
</evidence>
<reference evidence="11 12" key="1">
    <citation type="submission" date="2011-12" db="EMBL/GenBank/DDBJ databases">
        <title>Complete sequence of Mycobacterium rhodesiae NBB3.</title>
        <authorList>
            <consortium name="US DOE Joint Genome Institute"/>
            <person name="Lucas S."/>
            <person name="Han J."/>
            <person name="Lapidus A."/>
            <person name="Cheng J.-F."/>
            <person name="Goodwin L."/>
            <person name="Pitluck S."/>
            <person name="Peters L."/>
            <person name="Mikhailova N."/>
            <person name="Gu W."/>
            <person name="Detter J.C."/>
            <person name="Han C."/>
            <person name="Tapia R."/>
            <person name="Land M."/>
            <person name="Hauser L."/>
            <person name="Kyrpides N."/>
            <person name="Ivanova N."/>
            <person name="Pagani I."/>
            <person name="Mattes T."/>
            <person name="Holmes A."/>
            <person name="Rutledge P."/>
            <person name="Paulsen I."/>
            <person name="Coleman N."/>
            <person name="Woyke T."/>
        </authorList>
    </citation>
    <scope>NUCLEOTIDE SEQUENCE [LARGE SCALE GENOMIC DNA]</scope>
    <source>
        <strain evidence="11 12">NBB3</strain>
    </source>
</reference>
<dbReference type="EC" id="2.6.1.62" evidence="10"/>
<dbReference type="Pfam" id="PF00202">
    <property type="entry name" value="Aminotran_3"/>
    <property type="match status" value="1"/>
</dbReference>
<dbReference type="Gene3D" id="3.90.1150.10">
    <property type="entry name" value="Aspartate Aminotransferase, domain 1"/>
    <property type="match status" value="1"/>
</dbReference>
<feature type="binding site" evidence="10">
    <location>
        <position position="312"/>
    </location>
    <ligand>
        <name>substrate</name>
    </ligand>
</feature>
<evidence type="ECO:0000256" key="8">
    <source>
        <dbReference type="ARBA" id="ARBA00048449"/>
    </source>
</evidence>
<dbReference type="Gene3D" id="3.40.640.10">
    <property type="entry name" value="Type I PLP-dependent aspartate aminotransferase-like (Major domain)"/>
    <property type="match status" value="1"/>
</dbReference>
<dbReference type="eggNOG" id="COG0161">
    <property type="taxonomic scope" value="Bacteria"/>
</dbReference>
<feature type="binding site" evidence="10">
    <location>
        <position position="396"/>
    </location>
    <ligand>
        <name>substrate</name>
    </ligand>
</feature>